<protein>
    <submittedName>
        <fullName evidence="6">4Fe-4S dicluster domain-containing protein</fullName>
    </submittedName>
</protein>
<proteinExistence type="predicted"/>
<dbReference type="Pfam" id="PF13247">
    <property type="entry name" value="Fer4_11"/>
    <property type="match status" value="1"/>
</dbReference>
<dbReference type="Gene3D" id="3.30.70.20">
    <property type="match status" value="2"/>
</dbReference>
<dbReference type="InterPro" id="IPR050954">
    <property type="entry name" value="ET_IronSulfur_Cluster-Binding"/>
</dbReference>
<dbReference type="GO" id="GO:0046872">
    <property type="term" value="F:metal ion binding"/>
    <property type="evidence" value="ECO:0007669"/>
    <property type="project" value="UniProtKB-KW"/>
</dbReference>
<feature type="domain" description="4Fe-4S ferredoxin-type" evidence="5">
    <location>
        <begin position="80"/>
        <end position="111"/>
    </location>
</feature>
<dbReference type="PANTHER" id="PTHR43177:SF3">
    <property type="entry name" value="PROTEIN NRFC HOMOLOG"/>
    <property type="match status" value="1"/>
</dbReference>
<dbReference type="EMBL" id="CP048877">
    <property type="protein sequence ID" value="QIJ72884.1"/>
    <property type="molecule type" value="Genomic_DNA"/>
</dbReference>
<dbReference type="PANTHER" id="PTHR43177">
    <property type="entry name" value="PROTEIN NRFC"/>
    <property type="match status" value="1"/>
</dbReference>
<dbReference type="SUPFAM" id="SSF54862">
    <property type="entry name" value="4Fe-4S ferredoxins"/>
    <property type="match status" value="1"/>
</dbReference>
<keyword evidence="2" id="KW-0479">Metal-binding</keyword>
<dbReference type="PROSITE" id="PS00198">
    <property type="entry name" value="4FE4S_FER_1"/>
    <property type="match status" value="1"/>
</dbReference>
<dbReference type="GO" id="GO:0051539">
    <property type="term" value="F:4 iron, 4 sulfur cluster binding"/>
    <property type="evidence" value="ECO:0007669"/>
    <property type="project" value="UniProtKB-KW"/>
</dbReference>
<feature type="domain" description="4Fe-4S ferredoxin-type" evidence="5">
    <location>
        <begin position="113"/>
        <end position="142"/>
    </location>
</feature>
<dbReference type="KEGG" id="tav:G4V39_07970"/>
<gene>
    <name evidence="6" type="ORF">G4V39_07970</name>
</gene>
<evidence type="ECO:0000313" key="6">
    <source>
        <dbReference type="EMBL" id="QIJ72884.1"/>
    </source>
</evidence>
<evidence type="ECO:0000256" key="2">
    <source>
        <dbReference type="ARBA" id="ARBA00022723"/>
    </source>
</evidence>
<keyword evidence="1" id="KW-0004">4Fe-4S</keyword>
<sequence>MFLSVTPLSPEEARAVMPEPMAYSRALKGYKHHYCMVMIQNNCIDCERCKEACAKTNHVPSYGWRTTILERRVEVEPGNFVTEFIPTLCHHCVTPPCVRVCPTKATYKDKKTGIVMMNYKKCIGCKTCMVACPYNARYFNEEKRAIDKCNFCFDTRLSKGEKEPACVAACPAKVRHFGDLLDPNSEVYRLIHQPERTVWVLRPEVGTKPVIFYIKG</sequence>
<evidence type="ECO:0000256" key="3">
    <source>
        <dbReference type="ARBA" id="ARBA00023004"/>
    </source>
</evidence>
<dbReference type="PROSITE" id="PS51379">
    <property type="entry name" value="4FE4S_FER_2"/>
    <property type="match status" value="2"/>
</dbReference>
<name>A0A6G7PYW6_9BACT</name>
<organism evidence="6 7">
    <name type="scientific">Thermosulfuriphilus ammonigenes</name>
    <dbReference type="NCBI Taxonomy" id="1936021"/>
    <lineage>
        <taxon>Bacteria</taxon>
        <taxon>Pseudomonadati</taxon>
        <taxon>Thermodesulfobacteriota</taxon>
        <taxon>Thermodesulfobacteria</taxon>
        <taxon>Thermodesulfobacteriales</taxon>
        <taxon>Thermodesulfobacteriaceae</taxon>
        <taxon>Thermosulfuriphilus</taxon>
    </lineage>
</organism>
<accession>A0A6G7PYW6</accession>
<keyword evidence="7" id="KW-1185">Reference proteome</keyword>
<dbReference type="AlphaFoldDB" id="A0A6G7PYW6"/>
<evidence type="ECO:0000313" key="7">
    <source>
        <dbReference type="Proteomes" id="UP000502179"/>
    </source>
</evidence>
<evidence type="ECO:0000256" key="1">
    <source>
        <dbReference type="ARBA" id="ARBA00022485"/>
    </source>
</evidence>
<dbReference type="CDD" id="cd10551">
    <property type="entry name" value="PsrB"/>
    <property type="match status" value="1"/>
</dbReference>
<keyword evidence="3" id="KW-0408">Iron</keyword>
<evidence type="ECO:0000259" key="5">
    <source>
        <dbReference type="PROSITE" id="PS51379"/>
    </source>
</evidence>
<dbReference type="InterPro" id="IPR017896">
    <property type="entry name" value="4Fe4S_Fe-S-bd"/>
</dbReference>
<dbReference type="Proteomes" id="UP000502179">
    <property type="component" value="Chromosome"/>
</dbReference>
<evidence type="ECO:0000256" key="4">
    <source>
        <dbReference type="ARBA" id="ARBA00023014"/>
    </source>
</evidence>
<keyword evidence="4" id="KW-0411">Iron-sulfur</keyword>
<dbReference type="InterPro" id="IPR017900">
    <property type="entry name" value="4Fe4S_Fe_S_CS"/>
</dbReference>
<reference evidence="6 7" key="1">
    <citation type="submission" date="2020-02" db="EMBL/GenBank/DDBJ databases">
        <title>Genome analysis of Thermosulfuriphilus ammonigenes ST65T, an anaerobic thermophilic chemolithoautotrophic bacterium isolated from a deep-sea hydrothermal vent.</title>
        <authorList>
            <person name="Slobodkina G."/>
            <person name="Allioux M."/>
            <person name="Merkel A."/>
            <person name="Alain K."/>
            <person name="Jebbar M."/>
            <person name="Slobodkin A."/>
        </authorList>
    </citation>
    <scope>NUCLEOTIDE SEQUENCE [LARGE SCALE GENOMIC DNA]</scope>
    <source>
        <strain evidence="6 7">ST65</strain>
    </source>
</reference>